<reference evidence="1 2" key="1">
    <citation type="submission" date="2019-09" db="EMBL/GenBank/DDBJ databases">
        <authorList>
            <person name="Chandra G."/>
            <person name="Truman W A."/>
        </authorList>
    </citation>
    <scope>NUCLEOTIDE SEQUENCE [LARGE SCALE GENOMIC DNA]</scope>
    <source>
        <strain evidence="1">PS718</strain>
    </source>
</reference>
<evidence type="ECO:0000313" key="1">
    <source>
        <dbReference type="EMBL" id="VVO10273.1"/>
    </source>
</evidence>
<organism evidence="1 2">
    <name type="scientific">Pseudomonas fluorescens</name>
    <dbReference type="NCBI Taxonomy" id="294"/>
    <lineage>
        <taxon>Bacteria</taxon>
        <taxon>Pseudomonadati</taxon>
        <taxon>Pseudomonadota</taxon>
        <taxon>Gammaproteobacteria</taxon>
        <taxon>Pseudomonadales</taxon>
        <taxon>Pseudomonadaceae</taxon>
        <taxon>Pseudomonas</taxon>
    </lineage>
</organism>
<proteinExistence type="predicted"/>
<evidence type="ECO:0000313" key="2">
    <source>
        <dbReference type="Proteomes" id="UP000325375"/>
    </source>
</evidence>
<dbReference type="Proteomes" id="UP000325375">
    <property type="component" value="Unassembled WGS sequence"/>
</dbReference>
<protein>
    <submittedName>
        <fullName evidence="1">Uncharacterized protein</fullName>
    </submittedName>
</protein>
<gene>
    <name evidence="1" type="ORF">PS718_03374</name>
</gene>
<name>A0A5E7CYZ5_PSEFL</name>
<sequence length="58" mass="6618">MLAIFSYRFAEIIKSFVISAFGCYFQELNCGDRFVLVVEYDSIIFSSSLLKGELSLHV</sequence>
<accession>A0A5E7CYZ5</accession>
<dbReference type="AlphaFoldDB" id="A0A5E7CYZ5"/>
<dbReference type="EMBL" id="CABVHX010000014">
    <property type="protein sequence ID" value="VVO10273.1"/>
    <property type="molecule type" value="Genomic_DNA"/>
</dbReference>